<evidence type="ECO:0000259" key="7">
    <source>
        <dbReference type="PROSITE" id="PS50905"/>
    </source>
</evidence>
<keyword evidence="3" id="KW-0479">Metal-binding</keyword>
<dbReference type="Gene3D" id="2.20.28.10">
    <property type="match status" value="1"/>
</dbReference>
<dbReference type="InterPro" id="IPR009040">
    <property type="entry name" value="Ferritin-like_diiron"/>
</dbReference>
<evidence type="ECO:0000259" key="6">
    <source>
        <dbReference type="PROSITE" id="PS50903"/>
    </source>
</evidence>
<evidence type="ECO:0000256" key="5">
    <source>
        <dbReference type="ARBA" id="ARBA00023004"/>
    </source>
</evidence>
<dbReference type="InterPro" id="IPR052364">
    <property type="entry name" value="Rubrerythrin"/>
</dbReference>
<organism evidence="8 9">
    <name type="scientific">Arcobacter acticola</name>
    <dbReference type="NCBI Taxonomy" id="1849015"/>
    <lineage>
        <taxon>Bacteria</taxon>
        <taxon>Pseudomonadati</taxon>
        <taxon>Campylobacterota</taxon>
        <taxon>Epsilonproteobacteria</taxon>
        <taxon>Campylobacterales</taxon>
        <taxon>Arcobacteraceae</taxon>
        <taxon>Arcobacter</taxon>
    </lineage>
</organism>
<accession>A0A6M8ECX8</accession>
<keyword evidence="9" id="KW-1185">Reference proteome</keyword>
<evidence type="ECO:0000256" key="3">
    <source>
        <dbReference type="ARBA" id="ARBA00022723"/>
    </source>
</evidence>
<protein>
    <submittedName>
        <fullName evidence="8">Desulforubrerythrin</fullName>
    </submittedName>
</protein>
<dbReference type="PANTHER" id="PTHR43865:SF1">
    <property type="entry name" value="RUBRERYTHRIN-RELATED"/>
    <property type="match status" value="1"/>
</dbReference>
<dbReference type="InterPro" id="IPR024934">
    <property type="entry name" value="Rubredoxin-like_dom"/>
</dbReference>
<comment type="cofactor">
    <cofactor evidence="1">
        <name>Fe(3+)</name>
        <dbReference type="ChEBI" id="CHEBI:29034"/>
    </cofactor>
</comment>
<dbReference type="GO" id="GO:0016491">
    <property type="term" value="F:oxidoreductase activity"/>
    <property type="evidence" value="ECO:0007669"/>
    <property type="project" value="InterPro"/>
</dbReference>
<dbReference type="Proteomes" id="UP000503483">
    <property type="component" value="Chromosome"/>
</dbReference>
<sequence length="220" mass="25239">MKQYETYKCNTCGCEVEVQVTGTNAKLSCCGNEMEMITENLTAVNLMKAFAGESQARNKYEFFAQIAFDEGFHKIARFFNEAAENEKYHAIAEFKAYNKLVHNIELNSTKNNIQYAADGEKYEHEEMYPNFEAIAKEEGLKEIARMFKAIGKVEVEHEKEYLELKQALIDEGFLESDEEEEWVCEVCGHVHRGKKPPKACPLCAVEKEYFKKKPKDITAG</sequence>
<dbReference type="AlphaFoldDB" id="A0A6M8ECX8"/>
<feature type="domain" description="Rubredoxin-like" evidence="6">
    <location>
        <begin position="179"/>
        <end position="213"/>
    </location>
</feature>
<dbReference type="InterPro" id="IPR003251">
    <property type="entry name" value="Rr_diiron-bd_dom"/>
</dbReference>
<evidence type="ECO:0000313" key="9">
    <source>
        <dbReference type="Proteomes" id="UP000503483"/>
    </source>
</evidence>
<dbReference type="SUPFAM" id="SSF57802">
    <property type="entry name" value="Rubredoxin-like"/>
    <property type="match status" value="2"/>
</dbReference>
<feature type="domain" description="Ferritin-like diiron" evidence="7">
    <location>
        <begin position="36"/>
        <end position="172"/>
    </location>
</feature>
<dbReference type="Pfam" id="PF21349">
    <property type="entry name" value="RUBY_RBDX"/>
    <property type="match status" value="1"/>
</dbReference>
<dbReference type="InterPro" id="IPR012347">
    <property type="entry name" value="Ferritin-like"/>
</dbReference>
<dbReference type="InterPro" id="IPR048574">
    <property type="entry name" value="RUBY_RBDX"/>
</dbReference>
<dbReference type="InterPro" id="IPR038094">
    <property type="entry name" value="Desulfoferrodoxin_N_sf"/>
</dbReference>
<dbReference type="PANTHER" id="PTHR43865">
    <property type="entry name" value="RUBRERYTHRIN-RELATED"/>
    <property type="match status" value="1"/>
</dbReference>
<dbReference type="RefSeq" id="WP_172125823.1">
    <property type="nucleotide sequence ID" value="NZ_CP042652.1"/>
</dbReference>
<dbReference type="KEGG" id="paco:AACT_1137"/>
<name>A0A6M8ECX8_9BACT</name>
<dbReference type="EMBL" id="CP042652">
    <property type="protein sequence ID" value="QKE28320.1"/>
    <property type="molecule type" value="Genomic_DNA"/>
</dbReference>
<dbReference type="PROSITE" id="PS50903">
    <property type="entry name" value="RUBREDOXIN_LIKE"/>
    <property type="match status" value="1"/>
</dbReference>
<reference evidence="8 9" key="1">
    <citation type="submission" date="2019-08" db="EMBL/GenBank/DDBJ databases">
        <title>Complete genome sequence of Arcobacter acticola.</title>
        <authorList>
            <person name="Miller W."/>
        </authorList>
    </citation>
    <scope>NUCLEOTIDE SEQUENCE [LARGE SCALE GENOMIC DNA]</scope>
    <source>
        <strain evidence="8 9">KCTC 52212</strain>
    </source>
</reference>
<evidence type="ECO:0000313" key="8">
    <source>
        <dbReference type="EMBL" id="QKE28320.1"/>
    </source>
</evidence>
<evidence type="ECO:0000256" key="1">
    <source>
        <dbReference type="ARBA" id="ARBA00001965"/>
    </source>
</evidence>
<dbReference type="PROSITE" id="PS50905">
    <property type="entry name" value="FERRITIN_LIKE"/>
    <property type="match status" value="1"/>
</dbReference>
<evidence type="ECO:0000256" key="4">
    <source>
        <dbReference type="ARBA" id="ARBA00022982"/>
    </source>
</evidence>
<dbReference type="InterPro" id="IPR009078">
    <property type="entry name" value="Ferritin-like_SF"/>
</dbReference>
<dbReference type="CDD" id="cd01041">
    <property type="entry name" value="Rubrerythrin"/>
    <property type="match status" value="1"/>
</dbReference>
<keyword evidence="4" id="KW-0249">Electron transport</keyword>
<keyword evidence="2" id="KW-0813">Transport</keyword>
<dbReference type="SUPFAM" id="SSF47240">
    <property type="entry name" value="Ferritin-like"/>
    <property type="match status" value="1"/>
</dbReference>
<dbReference type="Gene3D" id="2.20.28.100">
    <property type="entry name" value="Desulphoferrodoxin, N-terminal domain"/>
    <property type="match status" value="1"/>
</dbReference>
<dbReference type="Pfam" id="PF02915">
    <property type="entry name" value="Rubrerythrin"/>
    <property type="match status" value="1"/>
</dbReference>
<dbReference type="Gene3D" id="1.20.1260.10">
    <property type="match status" value="1"/>
</dbReference>
<dbReference type="GO" id="GO:0005506">
    <property type="term" value="F:iron ion binding"/>
    <property type="evidence" value="ECO:0007669"/>
    <property type="project" value="InterPro"/>
</dbReference>
<proteinExistence type="predicted"/>
<gene>
    <name evidence="8" type="primary">rrc2</name>
    <name evidence="8" type="ORF">AACT_1137</name>
</gene>
<evidence type="ECO:0000256" key="2">
    <source>
        <dbReference type="ARBA" id="ARBA00022448"/>
    </source>
</evidence>
<keyword evidence="5" id="KW-0408">Iron</keyword>